<dbReference type="InterPro" id="IPR024924">
    <property type="entry name" value="7-CO-7-deazaguanine_synth-like"/>
</dbReference>
<accession>A0A517T569</accession>
<comment type="subunit">
    <text evidence="8">Homodimer.</text>
</comment>
<dbReference type="GO" id="GO:0008616">
    <property type="term" value="P:tRNA queuosine(34) biosynthetic process"/>
    <property type="evidence" value="ECO:0007669"/>
    <property type="project" value="UniProtKB-UniRule"/>
</dbReference>
<evidence type="ECO:0000256" key="2">
    <source>
        <dbReference type="ARBA" id="ARBA00022691"/>
    </source>
</evidence>
<dbReference type="GO" id="GO:0016840">
    <property type="term" value="F:carbon-nitrogen lyase activity"/>
    <property type="evidence" value="ECO:0007669"/>
    <property type="project" value="UniProtKB-UniRule"/>
</dbReference>
<feature type="binding site" evidence="8">
    <location>
        <position position="26"/>
    </location>
    <ligand>
        <name>substrate</name>
    </ligand>
</feature>
<feature type="binding site" evidence="8">
    <location>
        <position position="30"/>
    </location>
    <ligand>
        <name>[4Fe-4S] cluster</name>
        <dbReference type="ChEBI" id="CHEBI:49883"/>
        <note>4Fe-4S-S-AdoMet</note>
    </ligand>
</feature>
<name>A0A517T569_9PLAN</name>
<keyword evidence="2 8" id="KW-0949">S-adenosyl-L-methionine</keyword>
<gene>
    <name evidence="8 10" type="primary">queE</name>
    <name evidence="10" type="ORF">V22_07360</name>
</gene>
<dbReference type="SFLD" id="SFLDS00029">
    <property type="entry name" value="Radical_SAM"/>
    <property type="match status" value="1"/>
</dbReference>
<evidence type="ECO:0000256" key="3">
    <source>
        <dbReference type="ARBA" id="ARBA00022723"/>
    </source>
</evidence>
<dbReference type="KEGG" id="chya:V22_07360"/>
<evidence type="ECO:0000256" key="7">
    <source>
        <dbReference type="ARBA" id="ARBA00023239"/>
    </source>
</evidence>
<feature type="binding site" evidence="8">
    <location>
        <position position="71"/>
    </location>
    <ligand>
        <name>substrate</name>
    </ligand>
</feature>
<keyword evidence="11" id="KW-1185">Reference proteome</keyword>
<organism evidence="10 11">
    <name type="scientific">Calycomorphotria hydatis</name>
    <dbReference type="NCBI Taxonomy" id="2528027"/>
    <lineage>
        <taxon>Bacteria</taxon>
        <taxon>Pseudomonadati</taxon>
        <taxon>Planctomycetota</taxon>
        <taxon>Planctomycetia</taxon>
        <taxon>Planctomycetales</taxon>
        <taxon>Planctomycetaceae</taxon>
        <taxon>Calycomorphotria</taxon>
    </lineage>
</organism>
<dbReference type="RefSeq" id="WP_231734154.1">
    <property type="nucleotide sequence ID" value="NZ_CP036316.1"/>
</dbReference>
<comment type="cofactor">
    <cofactor evidence="8">
        <name>S-adenosyl-L-methionine</name>
        <dbReference type="ChEBI" id="CHEBI:59789"/>
    </cofactor>
    <text evidence="8">Binds 1 S-adenosyl-L-methionine per subunit.</text>
</comment>
<comment type="similarity">
    <text evidence="8">Belongs to the radical SAM superfamily. 7-carboxy-7-deazaguanine synthase family.</text>
</comment>
<dbReference type="PANTHER" id="PTHR42836:SF1">
    <property type="entry name" value="7-CARBOXY-7-DEAZAGUANINE SYNTHASE"/>
    <property type="match status" value="1"/>
</dbReference>
<feature type="binding site" evidence="8">
    <location>
        <position position="34"/>
    </location>
    <ligand>
        <name>[4Fe-4S] cluster</name>
        <dbReference type="ChEBI" id="CHEBI:49883"/>
        <note>4Fe-4S-S-AdoMet</note>
    </ligand>
</feature>
<reference evidence="10 11" key="1">
    <citation type="submission" date="2019-02" db="EMBL/GenBank/DDBJ databases">
        <title>Deep-cultivation of Planctomycetes and their phenomic and genomic characterization uncovers novel biology.</title>
        <authorList>
            <person name="Wiegand S."/>
            <person name="Jogler M."/>
            <person name="Boedeker C."/>
            <person name="Pinto D."/>
            <person name="Vollmers J."/>
            <person name="Rivas-Marin E."/>
            <person name="Kohn T."/>
            <person name="Peeters S.H."/>
            <person name="Heuer A."/>
            <person name="Rast P."/>
            <person name="Oberbeckmann S."/>
            <person name="Bunk B."/>
            <person name="Jeske O."/>
            <person name="Meyerdierks A."/>
            <person name="Storesund J.E."/>
            <person name="Kallscheuer N."/>
            <person name="Luecker S."/>
            <person name="Lage O.M."/>
            <person name="Pohl T."/>
            <person name="Merkel B.J."/>
            <person name="Hornburger P."/>
            <person name="Mueller R.-W."/>
            <person name="Bruemmer F."/>
            <person name="Labrenz M."/>
            <person name="Spormann A.M."/>
            <person name="Op den Camp H."/>
            <person name="Overmann J."/>
            <person name="Amann R."/>
            <person name="Jetten M.S.M."/>
            <person name="Mascher T."/>
            <person name="Medema M.H."/>
            <person name="Devos D.P."/>
            <person name="Kaster A.-K."/>
            <person name="Ovreas L."/>
            <person name="Rohde M."/>
            <person name="Galperin M.Y."/>
            <person name="Jogler C."/>
        </authorList>
    </citation>
    <scope>NUCLEOTIDE SEQUENCE [LARGE SCALE GENOMIC DNA]</scope>
    <source>
        <strain evidence="10 11">V22</strain>
    </source>
</reference>
<comment type="cofactor">
    <cofactor evidence="8">
        <name>Mg(2+)</name>
        <dbReference type="ChEBI" id="CHEBI:18420"/>
    </cofactor>
</comment>
<comment type="pathway">
    <text evidence="8">Purine metabolism; 7-cyano-7-deazaguanine biosynthesis.</text>
</comment>
<feature type="binding site" evidence="8">
    <location>
        <position position="37"/>
    </location>
    <ligand>
        <name>[4Fe-4S] cluster</name>
        <dbReference type="ChEBI" id="CHEBI:49883"/>
        <note>4Fe-4S-S-AdoMet</note>
    </ligand>
</feature>
<dbReference type="Proteomes" id="UP000319976">
    <property type="component" value="Chromosome"/>
</dbReference>
<evidence type="ECO:0000313" key="10">
    <source>
        <dbReference type="EMBL" id="QDT63514.1"/>
    </source>
</evidence>
<keyword evidence="3 8" id="KW-0479">Metal-binding</keyword>
<dbReference type="CDD" id="cd01335">
    <property type="entry name" value="Radical_SAM"/>
    <property type="match status" value="1"/>
</dbReference>
<keyword evidence="1 8" id="KW-0004">4Fe-4S</keyword>
<evidence type="ECO:0000256" key="6">
    <source>
        <dbReference type="ARBA" id="ARBA00023014"/>
    </source>
</evidence>
<feature type="binding site" evidence="8">
    <location>
        <position position="73"/>
    </location>
    <ligand>
        <name>S-adenosyl-L-methionine</name>
        <dbReference type="ChEBI" id="CHEBI:59789"/>
    </ligand>
</feature>
<keyword evidence="8" id="KW-0671">Queuosine biosynthesis</keyword>
<dbReference type="EMBL" id="CP036316">
    <property type="protein sequence ID" value="QDT63514.1"/>
    <property type="molecule type" value="Genomic_DNA"/>
</dbReference>
<proteinExistence type="inferred from homology"/>
<comment type="catalytic activity">
    <reaction evidence="8">
        <text>6-carboxy-5,6,7,8-tetrahydropterin + H(+) = 7-carboxy-7-carbaguanine + NH4(+)</text>
        <dbReference type="Rhea" id="RHEA:27974"/>
        <dbReference type="ChEBI" id="CHEBI:15378"/>
        <dbReference type="ChEBI" id="CHEBI:28938"/>
        <dbReference type="ChEBI" id="CHEBI:61032"/>
        <dbReference type="ChEBI" id="CHEBI:61036"/>
        <dbReference type="EC" id="4.3.99.3"/>
    </reaction>
</comment>
<dbReference type="EC" id="4.3.99.3" evidence="8"/>
<dbReference type="Gene3D" id="3.20.20.70">
    <property type="entry name" value="Aldolase class I"/>
    <property type="match status" value="1"/>
</dbReference>
<dbReference type="PIRSF" id="PIRSF000370">
    <property type="entry name" value="QueE"/>
    <property type="match status" value="1"/>
</dbReference>
<evidence type="ECO:0000256" key="4">
    <source>
        <dbReference type="ARBA" id="ARBA00022842"/>
    </source>
</evidence>
<keyword evidence="4 8" id="KW-0460">Magnesium</keyword>
<dbReference type="AlphaFoldDB" id="A0A517T569"/>
<feature type="binding site" evidence="8">
    <location>
        <begin position="36"/>
        <end position="38"/>
    </location>
    <ligand>
        <name>S-adenosyl-L-methionine</name>
        <dbReference type="ChEBI" id="CHEBI:59789"/>
    </ligand>
</feature>
<protein>
    <recommendedName>
        <fullName evidence="8">7-carboxy-7-deazaguanine synthase</fullName>
        <shortName evidence="8">CDG synthase</shortName>
        <ecNumber evidence="8">4.3.99.3</ecNumber>
    </recommendedName>
    <alternativeName>
        <fullName evidence="8">Queuosine biosynthesis protein QueE</fullName>
    </alternativeName>
</protein>
<dbReference type="PROSITE" id="PS51918">
    <property type="entry name" value="RADICAL_SAM"/>
    <property type="match status" value="1"/>
</dbReference>
<evidence type="ECO:0000256" key="8">
    <source>
        <dbReference type="HAMAP-Rule" id="MF_00917"/>
    </source>
</evidence>
<evidence type="ECO:0000313" key="11">
    <source>
        <dbReference type="Proteomes" id="UP000319976"/>
    </source>
</evidence>
<feature type="domain" description="Radical SAM core" evidence="9">
    <location>
        <begin position="17"/>
        <end position="228"/>
    </location>
</feature>
<evidence type="ECO:0000256" key="1">
    <source>
        <dbReference type="ARBA" id="ARBA00022485"/>
    </source>
</evidence>
<dbReference type="PANTHER" id="PTHR42836">
    <property type="entry name" value="7-CARBOXY-7-DEAZAGUANINE SYNTHASE"/>
    <property type="match status" value="1"/>
</dbReference>
<feature type="binding site" evidence="8">
    <location>
        <begin position="11"/>
        <end position="13"/>
    </location>
    <ligand>
        <name>substrate</name>
    </ligand>
</feature>
<dbReference type="GO" id="GO:0051539">
    <property type="term" value="F:4 iron, 4 sulfur cluster binding"/>
    <property type="evidence" value="ECO:0007669"/>
    <property type="project" value="UniProtKB-UniRule"/>
</dbReference>
<evidence type="ECO:0000259" key="9">
    <source>
        <dbReference type="PROSITE" id="PS51918"/>
    </source>
</evidence>
<comment type="function">
    <text evidence="8">Catalyzes the complex heterocyclic radical-mediated conversion of 6-carboxy-5,6,7,8-tetrahydropterin (CPH4) to 7-carboxy-7-deazaguanine (CDG), a step common to the biosynthetic pathways of all 7-deazapurine-containing compounds.</text>
</comment>
<keyword evidence="5 8" id="KW-0408">Iron</keyword>
<dbReference type="InterPro" id="IPR058240">
    <property type="entry name" value="rSAM_sf"/>
</dbReference>
<dbReference type="UniPathway" id="UPA00391"/>
<dbReference type="GO" id="GO:1904047">
    <property type="term" value="F:S-adenosyl-L-methionine binding"/>
    <property type="evidence" value="ECO:0007669"/>
    <property type="project" value="UniProtKB-UniRule"/>
</dbReference>
<comment type="cofactor">
    <cofactor evidence="8">
        <name>[4Fe-4S] cluster</name>
        <dbReference type="ChEBI" id="CHEBI:49883"/>
    </cofactor>
    <text evidence="8">Binds 1 [4Fe-4S] cluster. The cluster is coordinated with 3 cysteines and an exchangeable S-adenosyl-L-methionine.</text>
</comment>
<feature type="binding site" evidence="8">
    <location>
        <position position="39"/>
    </location>
    <ligand>
        <name>Mg(2+)</name>
        <dbReference type="ChEBI" id="CHEBI:18420"/>
    </ligand>
</feature>
<dbReference type="GO" id="GO:0000287">
    <property type="term" value="F:magnesium ion binding"/>
    <property type="evidence" value="ECO:0007669"/>
    <property type="project" value="UniProtKB-UniRule"/>
</dbReference>
<sequence length="232" mass="26661">MLYLSEIFHSIQGEGGLTGTPSVFVRTSGCNLRCWFCDTPYTSWDPEGWREEWQVTVDKVREFDCEHAVLTGGEPLLQPEVVAFTEALTSAGHHITIETAGTVYRPVKAGLISLSPKLSNSVPSVEHHATAGKWIDRHDTTRDQPEVVRQLTTEYEYQVKFVVHDKSDLDEIQTWLSKYPHIEHSRVFLMPQARTNEELTQKRDWLESLSEEYGFQFSNRLHIELWGNVRGK</sequence>
<dbReference type="InterPro" id="IPR013785">
    <property type="entry name" value="Aldolase_TIM"/>
</dbReference>
<dbReference type="Pfam" id="PF04055">
    <property type="entry name" value="Radical_SAM"/>
    <property type="match status" value="1"/>
</dbReference>
<feature type="binding site" evidence="8">
    <location>
        <begin position="115"/>
        <end position="117"/>
    </location>
    <ligand>
        <name>S-adenosyl-L-methionine</name>
        <dbReference type="ChEBI" id="CHEBI:59789"/>
    </ligand>
</feature>
<keyword evidence="7 8" id="KW-0456">Lyase</keyword>
<dbReference type="InterPro" id="IPR007197">
    <property type="entry name" value="rSAM"/>
</dbReference>
<dbReference type="SUPFAM" id="SSF102114">
    <property type="entry name" value="Radical SAM enzymes"/>
    <property type="match status" value="1"/>
</dbReference>
<dbReference type="HAMAP" id="MF_00917">
    <property type="entry name" value="QueE"/>
    <property type="match status" value="1"/>
</dbReference>
<keyword evidence="6 8" id="KW-0411">Iron-sulfur</keyword>
<comment type="caution">
    <text evidence="8">Lacks conserved residue(s) required for the propagation of feature annotation.</text>
</comment>
<evidence type="ECO:0000256" key="5">
    <source>
        <dbReference type="ARBA" id="ARBA00023004"/>
    </source>
</evidence>